<evidence type="ECO:0000313" key="2">
    <source>
        <dbReference type="Proteomes" id="UP001403385"/>
    </source>
</evidence>
<proteinExistence type="predicted"/>
<dbReference type="RefSeq" id="WP_346822377.1">
    <property type="nucleotide sequence ID" value="NZ_JBDKWZ010000009.1"/>
</dbReference>
<dbReference type="Proteomes" id="UP001403385">
    <property type="component" value="Unassembled WGS sequence"/>
</dbReference>
<sequence length="285" mass="33806">MDKLSNNEILVVVGMHRSTTSLTGQWLKKCGLNIGDRLLGGGTGNEKGHYEDLDFFDLHRQILSHNNLPEGGVMFPEEKQFNFQGFENIHLTEYHKKKAQSLIDLKNSLYPQWGWKEPRTCLFLSTYLSILPKGKYLYLFRDYKEVVSSMIQRDIKHNKKLYYSMKLGKWRFFLKVRELNEKVYQDYNIHLSAWIHYNKCALNSLKSSLSDNWLVLENKDLVNHDKKVYDKLTNWGFKLDYHPLKNIFDAKMLTNKDYLEFDYDPSLKEEADNLMKQMQSYKAQF</sequence>
<evidence type="ECO:0000313" key="1">
    <source>
        <dbReference type="EMBL" id="MEN7549598.1"/>
    </source>
</evidence>
<gene>
    <name evidence="1" type="ORF">AAG747_16865</name>
</gene>
<dbReference type="Gene3D" id="3.40.50.300">
    <property type="entry name" value="P-loop containing nucleotide triphosphate hydrolases"/>
    <property type="match status" value="1"/>
</dbReference>
<dbReference type="EMBL" id="JBDKWZ010000009">
    <property type="protein sequence ID" value="MEN7549598.1"/>
    <property type="molecule type" value="Genomic_DNA"/>
</dbReference>
<protein>
    <recommendedName>
        <fullName evidence="3">Sulfotransferase family protein</fullName>
    </recommendedName>
</protein>
<accession>A0AAW9SAV1</accession>
<organism evidence="1 2">
    <name type="scientific">Rapidithrix thailandica</name>
    <dbReference type="NCBI Taxonomy" id="413964"/>
    <lineage>
        <taxon>Bacteria</taxon>
        <taxon>Pseudomonadati</taxon>
        <taxon>Bacteroidota</taxon>
        <taxon>Cytophagia</taxon>
        <taxon>Cytophagales</taxon>
        <taxon>Flammeovirgaceae</taxon>
        <taxon>Rapidithrix</taxon>
    </lineage>
</organism>
<reference evidence="1 2" key="1">
    <citation type="submission" date="2024-04" db="EMBL/GenBank/DDBJ databases">
        <title>Novel genus in family Flammeovirgaceae.</title>
        <authorList>
            <person name="Nguyen T.H."/>
            <person name="Vuong T.Q."/>
            <person name="Le H."/>
            <person name="Kim S.-G."/>
        </authorList>
    </citation>
    <scope>NUCLEOTIDE SEQUENCE [LARGE SCALE GENOMIC DNA]</scope>
    <source>
        <strain evidence="1 2">JCM 23209</strain>
    </source>
</reference>
<comment type="caution">
    <text evidence="1">The sequence shown here is derived from an EMBL/GenBank/DDBJ whole genome shotgun (WGS) entry which is preliminary data.</text>
</comment>
<dbReference type="InterPro" id="IPR027417">
    <property type="entry name" value="P-loop_NTPase"/>
</dbReference>
<keyword evidence="2" id="KW-1185">Reference proteome</keyword>
<evidence type="ECO:0008006" key="3">
    <source>
        <dbReference type="Google" id="ProtNLM"/>
    </source>
</evidence>
<dbReference type="SUPFAM" id="SSF52540">
    <property type="entry name" value="P-loop containing nucleoside triphosphate hydrolases"/>
    <property type="match status" value="1"/>
</dbReference>
<dbReference type="AlphaFoldDB" id="A0AAW9SAV1"/>
<name>A0AAW9SAV1_9BACT</name>